<keyword evidence="11 13" id="KW-0472">Membrane</keyword>
<dbReference type="NCBIfam" id="TIGR02125">
    <property type="entry name" value="CytB-hydogenase"/>
    <property type="match status" value="1"/>
</dbReference>
<dbReference type="PANTHER" id="PTHR30485">
    <property type="entry name" value="NI/FE-HYDROGENASE 1 B-TYPE CYTOCHROME SUBUNIT"/>
    <property type="match status" value="1"/>
</dbReference>
<dbReference type="STRING" id="332977.SAMN05421740_111134"/>
<keyword evidence="5" id="KW-0349">Heme</keyword>
<dbReference type="PRINTS" id="PR00161">
    <property type="entry name" value="NIHGNASECYTB"/>
</dbReference>
<dbReference type="GO" id="GO:0005886">
    <property type="term" value="C:plasma membrane"/>
    <property type="evidence" value="ECO:0007669"/>
    <property type="project" value="UniProtKB-SubCell"/>
</dbReference>
<feature type="region of interest" description="Disordered" evidence="12">
    <location>
        <begin position="227"/>
        <end position="257"/>
    </location>
</feature>
<dbReference type="EMBL" id="FNZR01000011">
    <property type="protein sequence ID" value="SEL85445.1"/>
    <property type="molecule type" value="Genomic_DNA"/>
</dbReference>
<feature type="transmembrane region" description="Helical" evidence="13">
    <location>
        <begin position="181"/>
        <end position="202"/>
    </location>
</feature>
<evidence type="ECO:0000256" key="13">
    <source>
        <dbReference type="SAM" id="Phobius"/>
    </source>
</evidence>
<dbReference type="GO" id="GO:0005506">
    <property type="term" value="F:iron ion binding"/>
    <property type="evidence" value="ECO:0007669"/>
    <property type="project" value="InterPro"/>
</dbReference>
<keyword evidence="3" id="KW-0813">Transport</keyword>
<dbReference type="Gene3D" id="1.20.950.20">
    <property type="entry name" value="Transmembrane di-heme cytochromes, Chain C"/>
    <property type="match status" value="1"/>
</dbReference>
<evidence type="ECO:0000256" key="1">
    <source>
        <dbReference type="ARBA" id="ARBA00004651"/>
    </source>
</evidence>
<evidence type="ECO:0000256" key="4">
    <source>
        <dbReference type="ARBA" id="ARBA00022475"/>
    </source>
</evidence>
<evidence type="ECO:0000256" key="10">
    <source>
        <dbReference type="ARBA" id="ARBA00023004"/>
    </source>
</evidence>
<keyword evidence="7" id="KW-0479">Metal-binding</keyword>
<dbReference type="InterPro" id="IPR011577">
    <property type="entry name" value="Cyt_b561_bac/Ni-Hgenase"/>
</dbReference>
<keyword evidence="16" id="KW-1185">Reference proteome</keyword>
<dbReference type="Pfam" id="PF01292">
    <property type="entry name" value="Ni_hydr_CYTB"/>
    <property type="match status" value="1"/>
</dbReference>
<dbReference type="GO" id="GO:0022904">
    <property type="term" value="P:respiratory electron transport chain"/>
    <property type="evidence" value="ECO:0007669"/>
    <property type="project" value="InterPro"/>
</dbReference>
<keyword evidence="10" id="KW-0408">Iron</keyword>
<dbReference type="InterPro" id="IPR051542">
    <property type="entry name" value="Hydrogenase_cytochrome"/>
</dbReference>
<gene>
    <name evidence="15" type="ORF">SAMN05421740_111134</name>
</gene>
<dbReference type="Proteomes" id="UP000198916">
    <property type="component" value="Unassembled WGS sequence"/>
</dbReference>
<feature type="domain" description="Cytochrome b561 bacterial/Ni-hydrogenase" evidence="14">
    <location>
        <begin position="11"/>
        <end position="219"/>
    </location>
</feature>
<evidence type="ECO:0000256" key="7">
    <source>
        <dbReference type="ARBA" id="ARBA00022723"/>
    </source>
</evidence>
<evidence type="ECO:0000313" key="15">
    <source>
        <dbReference type="EMBL" id="SEL85445.1"/>
    </source>
</evidence>
<dbReference type="PANTHER" id="PTHR30485:SF0">
    <property type="entry name" value="NI_FE-HYDROGENASE 1 B-TYPE CYTOCHROME SUBUNIT-RELATED"/>
    <property type="match status" value="1"/>
</dbReference>
<evidence type="ECO:0000259" key="14">
    <source>
        <dbReference type="Pfam" id="PF01292"/>
    </source>
</evidence>
<name>A0A1H7TLJ8_9SPHI</name>
<feature type="transmembrane region" description="Helical" evidence="13">
    <location>
        <begin position="60"/>
        <end position="79"/>
    </location>
</feature>
<protein>
    <submittedName>
        <fullName evidence="15">Ni/Fe-hydrogenase 1 B-type cytochrome subunit</fullName>
    </submittedName>
</protein>
<evidence type="ECO:0000256" key="8">
    <source>
        <dbReference type="ARBA" id="ARBA00022982"/>
    </source>
</evidence>
<organism evidence="15 16">
    <name type="scientific">Parapedobacter koreensis</name>
    <dbReference type="NCBI Taxonomy" id="332977"/>
    <lineage>
        <taxon>Bacteria</taxon>
        <taxon>Pseudomonadati</taxon>
        <taxon>Bacteroidota</taxon>
        <taxon>Sphingobacteriia</taxon>
        <taxon>Sphingobacteriales</taxon>
        <taxon>Sphingobacteriaceae</taxon>
        <taxon>Parapedobacter</taxon>
    </lineage>
</organism>
<evidence type="ECO:0000256" key="3">
    <source>
        <dbReference type="ARBA" id="ARBA00022448"/>
    </source>
</evidence>
<dbReference type="RefSeq" id="WP_090608755.1">
    <property type="nucleotide sequence ID" value="NZ_FNZR01000011.1"/>
</dbReference>
<sequence length="257" mass="29461">MKTPALKRAYVWELPVRIFHWANALCISVLIVTGLLIAYPPAVMSDQEAAQQFWFGYIRMIHFIAAYGLIALMAFRLYWSLWANKYGSWRVFLPFSRQNLLKMWQVVKYDILLQRHAKNGTYKESVGHNNVAAFSYLALFLLALVMVATGFALYAPNASWFLPKLFGWVVTLLGSESNVRLVHHFASWAFILFIVVHVYLVLYHDWLEGKGETSSMISGYKFVDTDVQEEKQPSPEKKAGQRKITLTQTSNADELPA</sequence>
<feature type="transmembrane region" description="Helical" evidence="13">
    <location>
        <begin position="21"/>
        <end position="40"/>
    </location>
</feature>
<keyword evidence="8" id="KW-0249">Electron transport</keyword>
<evidence type="ECO:0000256" key="2">
    <source>
        <dbReference type="ARBA" id="ARBA00008622"/>
    </source>
</evidence>
<evidence type="ECO:0000313" key="16">
    <source>
        <dbReference type="Proteomes" id="UP000198916"/>
    </source>
</evidence>
<dbReference type="OrthoDB" id="197262at2"/>
<feature type="transmembrane region" description="Helical" evidence="13">
    <location>
        <begin position="133"/>
        <end position="155"/>
    </location>
</feature>
<dbReference type="InterPro" id="IPR016174">
    <property type="entry name" value="Di-haem_cyt_TM"/>
</dbReference>
<feature type="compositionally biased region" description="Polar residues" evidence="12">
    <location>
        <begin position="244"/>
        <end position="257"/>
    </location>
</feature>
<reference evidence="16" key="1">
    <citation type="submission" date="2016-10" db="EMBL/GenBank/DDBJ databases">
        <authorList>
            <person name="Varghese N."/>
            <person name="Submissions S."/>
        </authorList>
    </citation>
    <scope>NUCLEOTIDE SEQUENCE [LARGE SCALE GENOMIC DNA]</scope>
    <source>
        <strain evidence="16">Jip14</strain>
    </source>
</reference>
<dbReference type="GO" id="GO:0020037">
    <property type="term" value="F:heme binding"/>
    <property type="evidence" value="ECO:0007669"/>
    <property type="project" value="TreeGrafter"/>
</dbReference>
<evidence type="ECO:0000256" key="9">
    <source>
        <dbReference type="ARBA" id="ARBA00022989"/>
    </source>
</evidence>
<evidence type="ECO:0000256" key="12">
    <source>
        <dbReference type="SAM" id="MobiDB-lite"/>
    </source>
</evidence>
<keyword evidence="9 13" id="KW-1133">Transmembrane helix</keyword>
<proteinExistence type="inferred from homology"/>
<dbReference type="SUPFAM" id="SSF81342">
    <property type="entry name" value="Transmembrane di-heme cytochromes"/>
    <property type="match status" value="1"/>
</dbReference>
<comment type="similarity">
    <text evidence="2">Belongs to the HupC/HyaC/HydC family.</text>
</comment>
<evidence type="ECO:0000256" key="6">
    <source>
        <dbReference type="ARBA" id="ARBA00022692"/>
    </source>
</evidence>
<dbReference type="AlphaFoldDB" id="A0A1H7TLJ8"/>
<evidence type="ECO:0000256" key="11">
    <source>
        <dbReference type="ARBA" id="ARBA00023136"/>
    </source>
</evidence>
<keyword evidence="4" id="KW-1003">Cell membrane</keyword>
<evidence type="ECO:0000256" key="5">
    <source>
        <dbReference type="ARBA" id="ARBA00022617"/>
    </source>
</evidence>
<dbReference type="InterPro" id="IPR000516">
    <property type="entry name" value="Ni-dep_Hydgase_cyt-B"/>
</dbReference>
<keyword evidence="6 13" id="KW-0812">Transmembrane</keyword>
<dbReference type="GO" id="GO:0009055">
    <property type="term" value="F:electron transfer activity"/>
    <property type="evidence" value="ECO:0007669"/>
    <property type="project" value="InterPro"/>
</dbReference>
<comment type="subcellular location">
    <subcellularLocation>
        <location evidence="1">Cell membrane</location>
        <topology evidence="1">Multi-pass membrane protein</topology>
    </subcellularLocation>
</comment>
<accession>A0A1H7TLJ8</accession>
<feature type="compositionally biased region" description="Basic and acidic residues" evidence="12">
    <location>
        <begin position="228"/>
        <end position="239"/>
    </location>
</feature>